<proteinExistence type="predicted"/>
<dbReference type="STRING" id="1472767.AOX59_02810"/>
<dbReference type="NCBIfam" id="TIGR04104">
    <property type="entry name" value="cxxc_20_cxxc"/>
    <property type="match status" value="1"/>
</dbReference>
<reference evidence="2 3" key="1">
    <citation type="submission" date="2016-01" db="EMBL/GenBank/DDBJ databases">
        <title>Complete genome sequence of strain Lentibacillus amyloliquefaciens LAM0015T isolated from saline sediment.</title>
        <authorList>
            <person name="Wang J.-L."/>
            <person name="He M.-X."/>
        </authorList>
    </citation>
    <scope>NUCLEOTIDE SEQUENCE [LARGE SCALE GENOMIC DNA]</scope>
    <source>
        <strain evidence="2 3">LAM0015</strain>
    </source>
</reference>
<evidence type="ECO:0000313" key="2">
    <source>
        <dbReference type="EMBL" id="ALX47625.1"/>
    </source>
</evidence>
<gene>
    <name evidence="2" type="ORF">AOX59_02810</name>
</gene>
<dbReference type="KEGG" id="lao:AOX59_02810"/>
<keyword evidence="3" id="KW-1185">Reference proteome</keyword>
<sequence>MARCTNCNYKWKVKEILSLGFSKNGKNCPNCGHRQYISIGTQKLFTLGYLSLIFVPFLLFRIKLSDKDERLFE</sequence>
<dbReference type="InterPro" id="IPR026369">
    <property type="entry name" value="CxxC_20_CxxC"/>
</dbReference>
<evidence type="ECO:0000256" key="1">
    <source>
        <dbReference type="SAM" id="Phobius"/>
    </source>
</evidence>
<dbReference type="OrthoDB" id="2418141at2"/>
<name>A0A0U4EAR0_9BACI</name>
<keyword evidence="1" id="KW-0472">Membrane</keyword>
<keyword evidence="1" id="KW-0812">Transmembrane</keyword>
<keyword evidence="1" id="KW-1133">Transmembrane helix</keyword>
<accession>A0A0U4EAR0</accession>
<dbReference type="Proteomes" id="UP000050331">
    <property type="component" value="Chromosome"/>
</dbReference>
<evidence type="ECO:0000313" key="3">
    <source>
        <dbReference type="Proteomes" id="UP000050331"/>
    </source>
</evidence>
<dbReference type="AlphaFoldDB" id="A0A0U4EAR0"/>
<dbReference type="RefSeq" id="WP_068441527.1">
    <property type="nucleotide sequence ID" value="NZ_CP013862.1"/>
</dbReference>
<feature type="transmembrane region" description="Helical" evidence="1">
    <location>
        <begin position="44"/>
        <end position="62"/>
    </location>
</feature>
<organism evidence="2 3">
    <name type="scientific">Lentibacillus amyloliquefaciens</name>
    <dbReference type="NCBI Taxonomy" id="1472767"/>
    <lineage>
        <taxon>Bacteria</taxon>
        <taxon>Bacillati</taxon>
        <taxon>Bacillota</taxon>
        <taxon>Bacilli</taxon>
        <taxon>Bacillales</taxon>
        <taxon>Bacillaceae</taxon>
        <taxon>Lentibacillus</taxon>
    </lineage>
</organism>
<evidence type="ECO:0008006" key="4">
    <source>
        <dbReference type="Google" id="ProtNLM"/>
    </source>
</evidence>
<protein>
    <recommendedName>
        <fullName evidence="4">CXXC-20-CXXC protein</fullName>
    </recommendedName>
</protein>
<dbReference type="EMBL" id="CP013862">
    <property type="protein sequence ID" value="ALX47625.1"/>
    <property type="molecule type" value="Genomic_DNA"/>
</dbReference>